<dbReference type="EMBL" id="JAAMRR010000257">
    <property type="protein sequence ID" value="NGX94604.1"/>
    <property type="molecule type" value="Genomic_DNA"/>
</dbReference>
<evidence type="ECO:0000259" key="1">
    <source>
        <dbReference type="Pfam" id="PF12680"/>
    </source>
</evidence>
<dbReference type="SUPFAM" id="SSF54427">
    <property type="entry name" value="NTF2-like"/>
    <property type="match status" value="1"/>
</dbReference>
<comment type="caution">
    <text evidence="2">The sequence shown here is derived from an EMBL/GenBank/DDBJ whole genome shotgun (WGS) entry which is preliminary data.</text>
</comment>
<accession>A0A7C9RDF1</accession>
<dbReference type="InterPro" id="IPR037401">
    <property type="entry name" value="SnoaL-like"/>
</dbReference>
<feature type="domain" description="SnoaL-like" evidence="1">
    <location>
        <begin position="24"/>
        <end position="126"/>
    </location>
</feature>
<name>A0A7C9RDF1_9BRAD</name>
<keyword evidence="3" id="KW-1185">Reference proteome</keyword>
<dbReference type="Pfam" id="PF12680">
    <property type="entry name" value="SnoaL_2"/>
    <property type="match status" value="1"/>
</dbReference>
<dbReference type="Proteomes" id="UP000480266">
    <property type="component" value="Unassembled WGS sequence"/>
</dbReference>
<evidence type="ECO:0000313" key="3">
    <source>
        <dbReference type="Proteomes" id="UP000480266"/>
    </source>
</evidence>
<reference evidence="2" key="1">
    <citation type="submission" date="2020-02" db="EMBL/GenBank/DDBJ databases">
        <title>Draft genome sequence of Candidatus Afipia apatlaquensis IBT-C3, a potential strain for decolorization of textile dyes.</title>
        <authorList>
            <person name="Sanchez-Reyes A."/>
            <person name="Breton-Deval L."/>
            <person name="Mangelson H."/>
            <person name="Sanchez-Flores A."/>
        </authorList>
    </citation>
    <scope>NUCLEOTIDE SEQUENCE [LARGE SCALE GENOMIC DNA]</scope>
    <source>
        <strain evidence="2">IBT-C3</strain>
    </source>
</reference>
<protein>
    <submittedName>
        <fullName evidence="2">Nuclear transport factor 2 family protein</fullName>
    </submittedName>
</protein>
<proteinExistence type="predicted"/>
<evidence type="ECO:0000313" key="2">
    <source>
        <dbReference type="EMBL" id="NGX94604.1"/>
    </source>
</evidence>
<dbReference type="AlphaFoldDB" id="A0A7C9RDF1"/>
<dbReference type="Gene3D" id="3.10.450.50">
    <property type="match status" value="1"/>
</dbReference>
<sequence length="142" mass="15444">MVPAFHGSTAGGHGAMTTSSSSIAREFIEAINDRDVSVARAMMADGATMTFPGGNTFTDVGAFLDWAKGRYRKAVYSYDDVEEIAAGSKTIVYARGSIEGELNDGEKFAGIRVVDRFEMIGEKIVRKEAWSDMADYLRKKAV</sequence>
<dbReference type="InterPro" id="IPR032710">
    <property type="entry name" value="NTF2-like_dom_sf"/>
</dbReference>
<organism evidence="2 3">
    <name type="scientific">Candidatus Afipia apatlaquensis</name>
    <dbReference type="NCBI Taxonomy" id="2712852"/>
    <lineage>
        <taxon>Bacteria</taxon>
        <taxon>Pseudomonadati</taxon>
        <taxon>Pseudomonadota</taxon>
        <taxon>Alphaproteobacteria</taxon>
        <taxon>Hyphomicrobiales</taxon>
        <taxon>Nitrobacteraceae</taxon>
        <taxon>Afipia</taxon>
    </lineage>
</organism>
<gene>
    <name evidence="2" type="ORF">G4V63_05030</name>
</gene>